<dbReference type="Pfam" id="PF04536">
    <property type="entry name" value="TPM_phosphatase"/>
    <property type="match status" value="1"/>
</dbReference>
<dbReference type="PANTHER" id="PTHR30373">
    <property type="entry name" value="UPF0603 PROTEIN YGCG"/>
    <property type="match status" value="1"/>
</dbReference>
<reference key="2">
    <citation type="submission" date="2011-04" db="EMBL/GenBank/DDBJ databases">
        <title>Complete sequence of chromosome of Haliscomenobacter hydrossis DSM 1100.</title>
        <authorList>
            <consortium name="US DOE Joint Genome Institute (JGI-PGF)"/>
            <person name="Lucas S."/>
            <person name="Han J."/>
            <person name="Lapidus A."/>
            <person name="Bruce D."/>
            <person name="Goodwin L."/>
            <person name="Pitluck S."/>
            <person name="Peters L."/>
            <person name="Kyrpides N."/>
            <person name="Mavromatis K."/>
            <person name="Ivanova N."/>
            <person name="Ovchinnikova G."/>
            <person name="Pagani I."/>
            <person name="Daligault H."/>
            <person name="Detter J.C."/>
            <person name="Han C."/>
            <person name="Land M."/>
            <person name="Hauser L."/>
            <person name="Markowitz V."/>
            <person name="Cheng J.-F."/>
            <person name="Hugenholtz P."/>
            <person name="Woyke T."/>
            <person name="Wu D."/>
            <person name="Verbarg S."/>
            <person name="Frueling A."/>
            <person name="Brambilla E."/>
            <person name="Klenk H.-P."/>
            <person name="Eisen J.A."/>
        </authorList>
    </citation>
    <scope>NUCLEOTIDE SEQUENCE</scope>
    <source>
        <strain>DSM 1100</strain>
    </source>
</reference>
<dbReference type="eggNOG" id="COG3762">
    <property type="taxonomic scope" value="Bacteria"/>
</dbReference>
<dbReference type="KEGG" id="hhy:Halhy_2427"/>
<feature type="domain" description="TPM" evidence="1">
    <location>
        <begin position="3"/>
        <end position="119"/>
    </location>
</feature>
<evidence type="ECO:0000259" key="1">
    <source>
        <dbReference type="Pfam" id="PF04536"/>
    </source>
</evidence>
<reference evidence="2 3" key="1">
    <citation type="journal article" date="2011" name="Stand. Genomic Sci.">
        <title>Complete genome sequence of Haliscomenobacter hydrossis type strain (O).</title>
        <authorList>
            <consortium name="US DOE Joint Genome Institute (JGI-PGF)"/>
            <person name="Daligault H."/>
            <person name="Lapidus A."/>
            <person name="Zeytun A."/>
            <person name="Nolan M."/>
            <person name="Lucas S."/>
            <person name="Del Rio T.G."/>
            <person name="Tice H."/>
            <person name="Cheng J.F."/>
            <person name="Tapia R."/>
            <person name="Han C."/>
            <person name="Goodwin L."/>
            <person name="Pitluck S."/>
            <person name="Liolios K."/>
            <person name="Pagani I."/>
            <person name="Ivanova N."/>
            <person name="Huntemann M."/>
            <person name="Mavromatis K."/>
            <person name="Mikhailova N."/>
            <person name="Pati A."/>
            <person name="Chen A."/>
            <person name="Palaniappan K."/>
            <person name="Land M."/>
            <person name="Hauser L."/>
            <person name="Brambilla E.M."/>
            <person name="Rohde M."/>
            <person name="Verbarg S."/>
            <person name="Goker M."/>
            <person name="Bristow J."/>
            <person name="Eisen J.A."/>
            <person name="Markowitz V."/>
            <person name="Hugenholtz P."/>
            <person name="Kyrpides N.C."/>
            <person name="Klenk H.P."/>
            <person name="Woyke T."/>
        </authorList>
    </citation>
    <scope>NUCLEOTIDE SEQUENCE [LARGE SCALE GENOMIC DNA]</scope>
    <source>
        <strain evidence="3">ATCC 27775 / DSM 1100 / LMG 10767 / O</strain>
    </source>
</reference>
<dbReference type="AlphaFoldDB" id="F4KWF1"/>
<dbReference type="PANTHER" id="PTHR30373:SF8">
    <property type="entry name" value="BLL7265 PROTEIN"/>
    <property type="match status" value="1"/>
</dbReference>
<organism evidence="2 3">
    <name type="scientific">Haliscomenobacter hydrossis (strain ATCC 27775 / DSM 1100 / LMG 10767 / O)</name>
    <dbReference type="NCBI Taxonomy" id="760192"/>
    <lineage>
        <taxon>Bacteria</taxon>
        <taxon>Pseudomonadati</taxon>
        <taxon>Bacteroidota</taxon>
        <taxon>Saprospiria</taxon>
        <taxon>Saprospirales</taxon>
        <taxon>Haliscomenobacteraceae</taxon>
        <taxon>Haliscomenobacter</taxon>
    </lineage>
</organism>
<sequence>MIKFLSSEEEKRVIDCIKEAEAATTGEIRVHLQGKVQKTAWEDALKVFDHLKMADTQDRNGVLIFIVPKDHQLVIIGDKGIHDRVMNHFWVGVRDEMLQHFRNKDFAGGLCAGVKLIGAKLHKHFPCGDADNGNELPDDISYDM</sequence>
<dbReference type="STRING" id="760192.Halhy_2427"/>
<evidence type="ECO:0000313" key="2">
    <source>
        <dbReference type="EMBL" id="AEE50301.1"/>
    </source>
</evidence>
<proteinExistence type="predicted"/>
<dbReference type="Proteomes" id="UP000008461">
    <property type="component" value="Chromosome"/>
</dbReference>
<dbReference type="InterPro" id="IPR007621">
    <property type="entry name" value="TPM_dom"/>
</dbReference>
<keyword evidence="3" id="KW-1185">Reference proteome</keyword>
<evidence type="ECO:0000313" key="3">
    <source>
        <dbReference type="Proteomes" id="UP000008461"/>
    </source>
</evidence>
<name>F4KWF1_HALH1</name>
<dbReference type="OrthoDB" id="9786161at2"/>
<dbReference type="HOGENOM" id="CLU_086382_1_1_10"/>
<protein>
    <recommendedName>
        <fullName evidence="1">TPM domain-containing protein</fullName>
    </recommendedName>
</protein>
<dbReference type="RefSeq" id="WP_013764850.1">
    <property type="nucleotide sequence ID" value="NC_015510.1"/>
</dbReference>
<dbReference type="Gene3D" id="3.10.310.50">
    <property type="match status" value="1"/>
</dbReference>
<gene>
    <name evidence="2" type="ordered locus">Halhy_2427</name>
</gene>
<dbReference type="EMBL" id="CP002691">
    <property type="protein sequence ID" value="AEE50301.1"/>
    <property type="molecule type" value="Genomic_DNA"/>
</dbReference>
<accession>F4KWF1</accession>